<accession>A0A285B5I0</accession>
<dbReference type="AlphaFoldDB" id="A0A285B5I0"/>
<protein>
    <submittedName>
        <fullName evidence="1">Uncharacterized protein</fullName>
    </submittedName>
</protein>
<dbReference type="EMBL" id="FZTC01000020">
    <property type="protein sequence ID" value="SNU36145.1"/>
    <property type="molecule type" value="Genomic_DNA"/>
</dbReference>
<sequence>MRQPRRSGESVGTEACGIGIADADIKIQQRRGVGNRAVNVPGADQQQARAQAVNADVYRHRAAAVGAHGVAAGARHTAVKHSRFPLAQRRLRRIDNFTLYHPAANGPHNRTVLSDQHLSGVSGGGAPAFNNLREGKGAVLFFKPCCFCENIHTNLKGNFFYGFGDCLRYCPASQFESSPSVENTVAATDYGYAIFILPRRFLSRIVNQVIFLALATLKLGYRADYSVNRRAKFPPPAENAAGRPG</sequence>
<organism evidence="1 2">
    <name type="scientific">Klebsiella grimontii</name>
    <dbReference type="NCBI Taxonomy" id="2058152"/>
    <lineage>
        <taxon>Bacteria</taxon>
        <taxon>Pseudomonadati</taxon>
        <taxon>Pseudomonadota</taxon>
        <taxon>Gammaproteobacteria</taxon>
        <taxon>Enterobacterales</taxon>
        <taxon>Enterobacteriaceae</taxon>
        <taxon>Klebsiella/Raoultella group</taxon>
        <taxon>Klebsiella</taxon>
    </lineage>
</organism>
<dbReference type="Proteomes" id="UP000220639">
    <property type="component" value="Unassembled WGS sequence"/>
</dbReference>
<gene>
    <name evidence="1" type="ORF">KOSB73_270045</name>
</gene>
<reference evidence="2" key="1">
    <citation type="submission" date="2017-08" db="EMBL/GenBank/DDBJ databases">
        <authorList>
            <person name="Brisse S."/>
        </authorList>
    </citation>
    <scope>NUCLEOTIDE SEQUENCE [LARGE SCALE GENOMIC DNA]</scope>
    <source>
        <strain evidence="2">06D021</strain>
    </source>
</reference>
<name>A0A285B5I0_9ENTR</name>
<proteinExistence type="predicted"/>
<evidence type="ECO:0000313" key="2">
    <source>
        <dbReference type="Proteomes" id="UP000220639"/>
    </source>
</evidence>
<evidence type="ECO:0000313" key="1">
    <source>
        <dbReference type="EMBL" id="SNU36145.1"/>
    </source>
</evidence>